<sequence length="116" mass="12489">MYSTAAAVLGIIYTAACLTGSTEGLTCYRCSTVMHWKCDYYQRITKDPWTGDSCQTCTRSTTFGATFRSCSSTYAPSQCVGGTCDCNTDLCNASVAMATSLHLASLIVFLLTSHVF</sequence>
<accession>A0A9D4I347</accession>
<evidence type="ECO:0000256" key="1">
    <source>
        <dbReference type="SAM" id="SignalP"/>
    </source>
</evidence>
<comment type="caution">
    <text evidence="2">The sequence shown here is derived from an EMBL/GenBank/DDBJ whole genome shotgun (WGS) entry which is preliminary data.</text>
</comment>
<dbReference type="AlphaFoldDB" id="A0A9D4I347"/>
<protein>
    <submittedName>
        <fullName evidence="2">Uncharacterized protein</fullName>
    </submittedName>
</protein>
<evidence type="ECO:0000313" key="2">
    <source>
        <dbReference type="EMBL" id="KAH3748481.1"/>
    </source>
</evidence>
<keyword evidence="3" id="KW-1185">Reference proteome</keyword>
<reference evidence="2" key="2">
    <citation type="submission" date="2020-11" db="EMBL/GenBank/DDBJ databases">
        <authorList>
            <person name="McCartney M.A."/>
            <person name="Auch B."/>
            <person name="Kono T."/>
            <person name="Mallez S."/>
            <person name="Becker A."/>
            <person name="Gohl D.M."/>
            <person name="Silverstein K.A.T."/>
            <person name="Koren S."/>
            <person name="Bechman K.B."/>
            <person name="Herman A."/>
            <person name="Abrahante J.E."/>
            <person name="Garbe J."/>
        </authorList>
    </citation>
    <scope>NUCLEOTIDE SEQUENCE</scope>
    <source>
        <strain evidence="2">Duluth1</strain>
        <tissue evidence="2">Whole animal</tissue>
    </source>
</reference>
<name>A0A9D4I347_DREPO</name>
<evidence type="ECO:0000313" key="3">
    <source>
        <dbReference type="Proteomes" id="UP000828390"/>
    </source>
</evidence>
<feature type="chain" id="PRO_5039655300" evidence="1">
    <location>
        <begin position="25"/>
        <end position="116"/>
    </location>
</feature>
<dbReference type="OrthoDB" id="6110560at2759"/>
<proteinExistence type="predicted"/>
<feature type="signal peptide" evidence="1">
    <location>
        <begin position="1"/>
        <end position="24"/>
    </location>
</feature>
<organism evidence="2 3">
    <name type="scientific">Dreissena polymorpha</name>
    <name type="common">Zebra mussel</name>
    <name type="synonym">Mytilus polymorpha</name>
    <dbReference type="NCBI Taxonomy" id="45954"/>
    <lineage>
        <taxon>Eukaryota</taxon>
        <taxon>Metazoa</taxon>
        <taxon>Spiralia</taxon>
        <taxon>Lophotrochozoa</taxon>
        <taxon>Mollusca</taxon>
        <taxon>Bivalvia</taxon>
        <taxon>Autobranchia</taxon>
        <taxon>Heteroconchia</taxon>
        <taxon>Euheterodonta</taxon>
        <taxon>Imparidentia</taxon>
        <taxon>Neoheterodontei</taxon>
        <taxon>Myida</taxon>
        <taxon>Dreissenoidea</taxon>
        <taxon>Dreissenidae</taxon>
        <taxon>Dreissena</taxon>
    </lineage>
</organism>
<gene>
    <name evidence="2" type="ORF">DPMN_182927</name>
</gene>
<dbReference type="Proteomes" id="UP000828390">
    <property type="component" value="Unassembled WGS sequence"/>
</dbReference>
<keyword evidence="1" id="KW-0732">Signal</keyword>
<dbReference type="EMBL" id="JAIWYP010000010">
    <property type="protein sequence ID" value="KAH3748481.1"/>
    <property type="molecule type" value="Genomic_DNA"/>
</dbReference>
<reference evidence="2" key="1">
    <citation type="journal article" date="2019" name="bioRxiv">
        <title>The Genome of the Zebra Mussel, Dreissena polymorpha: A Resource for Invasive Species Research.</title>
        <authorList>
            <person name="McCartney M.A."/>
            <person name="Auch B."/>
            <person name="Kono T."/>
            <person name="Mallez S."/>
            <person name="Zhang Y."/>
            <person name="Obille A."/>
            <person name="Becker A."/>
            <person name="Abrahante J.E."/>
            <person name="Garbe J."/>
            <person name="Badalamenti J.P."/>
            <person name="Herman A."/>
            <person name="Mangelson H."/>
            <person name="Liachko I."/>
            <person name="Sullivan S."/>
            <person name="Sone E.D."/>
            <person name="Koren S."/>
            <person name="Silverstein K.A.T."/>
            <person name="Beckman K.B."/>
            <person name="Gohl D.M."/>
        </authorList>
    </citation>
    <scope>NUCLEOTIDE SEQUENCE</scope>
    <source>
        <strain evidence="2">Duluth1</strain>
        <tissue evidence="2">Whole animal</tissue>
    </source>
</reference>